<dbReference type="Proteomes" id="UP000233332">
    <property type="component" value="Unassembled WGS sequence"/>
</dbReference>
<organism evidence="2 3">
    <name type="scientific">Thalassospira lohafexi</name>
    <dbReference type="NCBI Taxonomy" id="744227"/>
    <lineage>
        <taxon>Bacteria</taxon>
        <taxon>Pseudomonadati</taxon>
        <taxon>Pseudomonadota</taxon>
        <taxon>Alphaproteobacteria</taxon>
        <taxon>Rhodospirillales</taxon>
        <taxon>Thalassospiraceae</taxon>
        <taxon>Thalassospira</taxon>
    </lineage>
</organism>
<dbReference type="PANTHER" id="PTHR48079:SF6">
    <property type="entry name" value="NAD(P)-BINDING DOMAIN-CONTAINING PROTEIN-RELATED"/>
    <property type="match status" value="1"/>
</dbReference>
<protein>
    <recommendedName>
        <fullName evidence="1">NAD-dependent epimerase/dehydratase domain-containing protein</fullName>
    </recommendedName>
</protein>
<dbReference type="Gene3D" id="3.40.50.720">
    <property type="entry name" value="NAD(P)-binding Rossmann-like Domain"/>
    <property type="match status" value="1"/>
</dbReference>
<keyword evidence="3" id="KW-1185">Reference proteome</keyword>
<proteinExistence type="predicted"/>
<dbReference type="PANTHER" id="PTHR48079">
    <property type="entry name" value="PROTEIN YEEZ"/>
    <property type="match status" value="1"/>
</dbReference>
<evidence type="ECO:0000313" key="3">
    <source>
        <dbReference type="Proteomes" id="UP000233332"/>
    </source>
</evidence>
<comment type="caution">
    <text evidence="2">The sequence shown here is derived from an EMBL/GenBank/DDBJ whole genome shotgun (WGS) entry which is preliminary data.</text>
</comment>
<gene>
    <name evidence="2" type="ORF">COO92_18980</name>
</gene>
<dbReference type="SUPFAM" id="SSF51735">
    <property type="entry name" value="NAD(P)-binding Rossmann-fold domains"/>
    <property type="match status" value="1"/>
</dbReference>
<dbReference type="Pfam" id="PF01370">
    <property type="entry name" value="Epimerase"/>
    <property type="match status" value="1"/>
</dbReference>
<dbReference type="EMBL" id="NXGX01000009">
    <property type="protein sequence ID" value="PKR56739.1"/>
    <property type="molecule type" value="Genomic_DNA"/>
</dbReference>
<sequence length="321" mass="34600">MRIFITGGTGLIGSAIVKNLIAYDHQIIALARSDVSKNKLISAGATPIPGDITQPQKWCADLPDIDAAIHTACDFSDAMAQMDATLLDHLIPALTRPKQHHSGPVRFIYTGGNWMYPQTNAIPTSPGVMTAVDETTPFDPLPEFLWGLTGIKRVLSTANLAGIVIHPSCVYDTGDKGQSGILARDIETAQTDNRVTLVGGDDIYQPMVHADDIADLYRLALEHAKPGESYIGSAINDVSTREVADLIATHFGSENCQIDTISTADAMARYGNWARGLAHNQKLSSAKAMQDLGWSPRHTDFAADMARHAKTIARLGPNSRC</sequence>
<feature type="domain" description="NAD-dependent epimerase/dehydratase" evidence="1">
    <location>
        <begin position="3"/>
        <end position="230"/>
    </location>
</feature>
<name>A0A2N3L1P7_9PROT</name>
<accession>A0A2N3L1P7</accession>
<reference evidence="2 3" key="1">
    <citation type="submission" date="2017-09" db="EMBL/GenBank/DDBJ databases">
        <title>Biodiversity and function of Thalassospira species in the particle-attached aromatic-hydrocarbon-degrading consortia from the surface seawater of the China South Sea.</title>
        <authorList>
            <person name="Dong C."/>
            <person name="Lai Q."/>
            <person name="Shao Z."/>
        </authorList>
    </citation>
    <scope>NUCLEOTIDE SEQUENCE [LARGE SCALE GENOMIC DNA]</scope>
    <source>
        <strain evidence="2 3">139Z-12</strain>
    </source>
</reference>
<dbReference type="AlphaFoldDB" id="A0A2N3L1P7"/>
<dbReference type="GO" id="GO:0005737">
    <property type="term" value="C:cytoplasm"/>
    <property type="evidence" value="ECO:0007669"/>
    <property type="project" value="TreeGrafter"/>
</dbReference>
<evidence type="ECO:0000313" key="2">
    <source>
        <dbReference type="EMBL" id="PKR56739.1"/>
    </source>
</evidence>
<dbReference type="InterPro" id="IPR001509">
    <property type="entry name" value="Epimerase_deHydtase"/>
</dbReference>
<dbReference type="InterPro" id="IPR036291">
    <property type="entry name" value="NAD(P)-bd_dom_sf"/>
</dbReference>
<dbReference type="RefSeq" id="WP_101304560.1">
    <property type="nucleotide sequence ID" value="NZ_NXGX01000009.1"/>
</dbReference>
<evidence type="ECO:0000259" key="1">
    <source>
        <dbReference type="Pfam" id="PF01370"/>
    </source>
</evidence>
<dbReference type="GO" id="GO:0004029">
    <property type="term" value="F:aldehyde dehydrogenase (NAD+) activity"/>
    <property type="evidence" value="ECO:0007669"/>
    <property type="project" value="TreeGrafter"/>
</dbReference>
<dbReference type="InterPro" id="IPR051783">
    <property type="entry name" value="NAD(P)-dependent_oxidoreduct"/>
</dbReference>